<keyword evidence="10 18" id="KW-0547">Nucleotide-binding</keyword>
<comment type="pathway">
    <text evidence="4 17">Cofactor biosynthesis; tetrahydrofolylpolyglutamate biosynthesis.</text>
</comment>
<protein>
    <recommendedName>
        <fullName evidence="17">Folylpolyglutamate synthase</fullName>
        <ecNumber evidence="17">6.3.2.17</ecNumber>
    </recommendedName>
    <alternativeName>
        <fullName evidence="17">Folylpoly-gamma-glutamate synthetase</fullName>
    </alternativeName>
    <alternativeName>
        <fullName evidence="17">Tetrahydrofolylpolyglutamate synthase</fullName>
    </alternativeName>
</protein>
<dbReference type="PANTHER" id="PTHR11136">
    <property type="entry name" value="FOLYLPOLYGLUTAMATE SYNTHASE-RELATED"/>
    <property type="match status" value="1"/>
</dbReference>
<gene>
    <name evidence="21" type="ordered locus">Bathy10g02810</name>
</gene>
<keyword evidence="11" id="KW-0999">Mitochondrion inner membrane</keyword>
<dbReference type="KEGG" id="bpg:Bathy10g02810"/>
<dbReference type="OrthoDB" id="5212574at2759"/>
<feature type="binding site" evidence="19">
    <location>
        <position position="114"/>
    </location>
    <ligand>
        <name>Mg(2+)</name>
        <dbReference type="ChEBI" id="CHEBI:18420"/>
        <label>1</label>
    </ligand>
</feature>
<evidence type="ECO:0000256" key="10">
    <source>
        <dbReference type="ARBA" id="ARBA00022741"/>
    </source>
</evidence>
<keyword evidence="9 19" id="KW-0479">Metal-binding</keyword>
<dbReference type="GeneID" id="19013356"/>
<proteinExistence type="inferred from homology"/>
<dbReference type="InterPro" id="IPR013221">
    <property type="entry name" value="Mur_ligase_cen"/>
</dbReference>
<keyword evidence="6" id="KW-0963">Cytoplasm</keyword>
<evidence type="ECO:0000256" key="18">
    <source>
        <dbReference type="PIRSR" id="PIRSR038895-1"/>
    </source>
</evidence>
<feature type="binding site" evidence="19">
    <location>
        <position position="209"/>
    </location>
    <ligand>
        <name>Mg(2+)</name>
        <dbReference type="ChEBI" id="CHEBI:18420"/>
        <label>1</label>
    </ligand>
</feature>
<keyword evidence="14" id="KW-0496">Mitochondrion</keyword>
<dbReference type="Proteomes" id="UP000198341">
    <property type="component" value="Chromosome 10"/>
</dbReference>
<dbReference type="InterPro" id="IPR001645">
    <property type="entry name" value="Folylpolyglutamate_synth"/>
</dbReference>
<comment type="subcellular location">
    <subcellularLocation>
        <location evidence="3">Cytoplasm</location>
    </subcellularLocation>
    <subcellularLocation>
        <location evidence="1">Mitochondrion inner membrane</location>
    </subcellularLocation>
    <subcellularLocation>
        <location evidence="2">Mitochondrion matrix</location>
    </subcellularLocation>
</comment>
<evidence type="ECO:0000313" key="21">
    <source>
        <dbReference type="EMBL" id="CCO18124.1"/>
    </source>
</evidence>
<evidence type="ECO:0000256" key="1">
    <source>
        <dbReference type="ARBA" id="ARBA00004273"/>
    </source>
</evidence>
<evidence type="ECO:0000256" key="4">
    <source>
        <dbReference type="ARBA" id="ARBA00005150"/>
    </source>
</evidence>
<dbReference type="Gene3D" id="3.90.190.20">
    <property type="entry name" value="Mur ligase, C-terminal domain"/>
    <property type="match status" value="1"/>
</dbReference>
<evidence type="ECO:0000256" key="12">
    <source>
        <dbReference type="ARBA" id="ARBA00022840"/>
    </source>
</evidence>
<dbReference type="InterPro" id="IPR018109">
    <property type="entry name" value="Folylpolyglutamate_synth_CS"/>
</dbReference>
<keyword evidence="12 18" id="KW-0067">ATP-binding</keyword>
<evidence type="ECO:0000256" key="7">
    <source>
        <dbReference type="ARBA" id="ARBA00022563"/>
    </source>
</evidence>
<keyword evidence="7 17" id="KW-0554">One-carbon metabolism</keyword>
<evidence type="ECO:0000256" key="9">
    <source>
        <dbReference type="ARBA" id="ARBA00022723"/>
    </source>
</evidence>
<dbReference type="InterPro" id="IPR036565">
    <property type="entry name" value="Mur-like_cat_sf"/>
</dbReference>
<evidence type="ECO:0000256" key="5">
    <source>
        <dbReference type="ARBA" id="ARBA00008276"/>
    </source>
</evidence>
<dbReference type="GO" id="GO:0004326">
    <property type="term" value="F:tetrahydrofolylpolyglutamate synthase activity"/>
    <property type="evidence" value="ECO:0007669"/>
    <property type="project" value="UniProtKB-EC"/>
</dbReference>
<dbReference type="PANTHER" id="PTHR11136:SF5">
    <property type="entry name" value="FOLYLPOLYGLUTAMATE SYNTHASE, MITOCHONDRIAL"/>
    <property type="match status" value="1"/>
</dbReference>
<dbReference type="SUPFAM" id="SSF53623">
    <property type="entry name" value="MurD-like peptide ligases, catalytic domain"/>
    <property type="match status" value="1"/>
</dbReference>
<feature type="domain" description="Mur ligase central" evidence="20">
    <location>
        <begin position="84"/>
        <end position="300"/>
    </location>
</feature>
<dbReference type="SUPFAM" id="SSF53244">
    <property type="entry name" value="MurD-like peptide ligases, peptide-binding domain"/>
    <property type="match status" value="1"/>
</dbReference>
<dbReference type="GO" id="GO:0005829">
    <property type="term" value="C:cytosol"/>
    <property type="evidence" value="ECO:0007669"/>
    <property type="project" value="TreeGrafter"/>
</dbReference>
<evidence type="ECO:0000256" key="3">
    <source>
        <dbReference type="ARBA" id="ARBA00004496"/>
    </source>
</evidence>
<dbReference type="InterPro" id="IPR023600">
    <property type="entry name" value="Folylpolyglutamate_synth_euk"/>
</dbReference>
<organism evidence="21 22">
    <name type="scientific">Bathycoccus prasinos</name>
    <dbReference type="NCBI Taxonomy" id="41875"/>
    <lineage>
        <taxon>Eukaryota</taxon>
        <taxon>Viridiplantae</taxon>
        <taxon>Chlorophyta</taxon>
        <taxon>Mamiellophyceae</taxon>
        <taxon>Mamiellales</taxon>
        <taxon>Bathycoccaceae</taxon>
        <taxon>Bathycoccus</taxon>
    </lineage>
</organism>
<dbReference type="InterPro" id="IPR036615">
    <property type="entry name" value="Mur_ligase_C_dom_sf"/>
</dbReference>
<dbReference type="PIRSF" id="PIRSF038895">
    <property type="entry name" value="FPGS"/>
    <property type="match status" value="1"/>
</dbReference>
<evidence type="ECO:0000256" key="15">
    <source>
        <dbReference type="ARBA" id="ARBA00023136"/>
    </source>
</evidence>
<dbReference type="NCBIfam" id="TIGR01499">
    <property type="entry name" value="folC"/>
    <property type="match status" value="1"/>
</dbReference>
<keyword evidence="8 17" id="KW-0436">Ligase</keyword>
<dbReference type="PROSITE" id="PS01011">
    <property type="entry name" value="FOLYLPOLYGLU_SYNT_1"/>
    <property type="match status" value="1"/>
</dbReference>
<evidence type="ECO:0000256" key="14">
    <source>
        <dbReference type="ARBA" id="ARBA00023128"/>
    </source>
</evidence>
<keyword evidence="22" id="KW-1185">Reference proteome</keyword>
<dbReference type="Pfam" id="PF08245">
    <property type="entry name" value="Mur_ligase_M"/>
    <property type="match status" value="1"/>
</dbReference>
<evidence type="ECO:0000256" key="6">
    <source>
        <dbReference type="ARBA" id="ARBA00022490"/>
    </source>
</evidence>
<comment type="catalytic activity">
    <reaction evidence="16 17">
        <text>(6S)-5,6,7,8-tetrahydrofolyl-(gamma-L-Glu)(n) + L-glutamate + ATP = (6S)-5,6,7,8-tetrahydrofolyl-(gamma-L-Glu)(n+1) + ADP + phosphate + H(+)</text>
        <dbReference type="Rhea" id="RHEA:10580"/>
        <dbReference type="Rhea" id="RHEA-COMP:14738"/>
        <dbReference type="Rhea" id="RHEA-COMP:14740"/>
        <dbReference type="ChEBI" id="CHEBI:15378"/>
        <dbReference type="ChEBI" id="CHEBI:29985"/>
        <dbReference type="ChEBI" id="CHEBI:30616"/>
        <dbReference type="ChEBI" id="CHEBI:43474"/>
        <dbReference type="ChEBI" id="CHEBI:141005"/>
        <dbReference type="ChEBI" id="CHEBI:456216"/>
        <dbReference type="EC" id="6.3.2.17"/>
    </reaction>
</comment>
<dbReference type="EC" id="6.3.2.17" evidence="17"/>
<comment type="function">
    <text evidence="17">Catalyzes conversion of folates to polyglutamate derivatives allowing concentration of folate compounds in the cell and the intracellular retention of these cofactors, which are important substrates for most of the folate-dependent enzymes that are involved in one-carbon transfer reactions involved in purine, pyrimidine and amino acid synthesis.</text>
</comment>
<keyword evidence="13 19" id="KW-0460">Magnesium</keyword>
<dbReference type="RefSeq" id="XP_007510591.1">
    <property type="nucleotide sequence ID" value="XM_007510529.1"/>
</dbReference>
<evidence type="ECO:0000256" key="2">
    <source>
        <dbReference type="ARBA" id="ARBA00004305"/>
    </source>
</evidence>
<reference evidence="21 22" key="1">
    <citation type="submission" date="2011-10" db="EMBL/GenBank/DDBJ databases">
        <authorList>
            <person name="Genoscope - CEA"/>
        </authorList>
    </citation>
    <scope>NUCLEOTIDE SEQUENCE [LARGE SCALE GENOMIC DNA]</scope>
    <source>
        <strain evidence="21 22">RCC 1105</strain>
    </source>
</reference>
<evidence type="ECO:0000313" key="22">
    <source>
        <dbReference type="Proteomes" id="UP000198341"/>
    </source>
</evidence>
<dbReference type="EMBL" id="FO082269">
    <property type="protein sequence ID" value="CCO18124.1"/>
    <property type="molecule type" value="Genomic_DNA"/>
</dbReference>
<evidence type="ECO:0000259" key="20">
    <source>
        <dbReference type="Pfam" id="PF08245"/>
    </source>
</evidence>
<sequence>MPEPVSIHQNDKVLFLREEEDHAQNQLEADYEKCLNELAKTISGKNRNVSGDISWEDQFKTLHEYVDELNLRHFLETQSNAIHVAGTKGKGSTCAFCESVLLENKVKNVGLFTSPHLVDVRERFRINGEPVGKREFIEAFWWTKTTIEKELKMELPAYFRFLFLLGLKIFKDARTECLILEVGLGGRLDATNCVREPKVVAVTSLGLDHVEVLGDTIEKIAWEKAGIFKNKTRAFTSPQVPEAMKSLERKKEEVGCELVVARQIDLDGNDEDGNNTGGEEKVELGLSGPHQRINASLAVELVKEWARKTKHRGILAELEKEREKKPEAKLVLPDTFRRGLEKTRWPGREQIVRDEHSKNLTFYLDGAHTEESMRTCAEWFSAHVNAKRKKDGQHDNCYNDGKQLSSGMCHNVFLFNCMEERSPKVLLSASVDVLKSKNVRIDTAMFCPPDSSALGLVKVEDDKKNLEWQEACATTWREIEKVKGLNTSNFSNSSSSSSISSSSGQTDVRASVAGAISALRRKADLVAPKRVDVLVAGSLYLVGDILRQLKKLGVK</sequence>
<evidence type="ECO:0000256" key="8">
    <source>
        <dbReference type="ARBA" id="ARBA00022598"/>
    </source>
</evidence>
<dbReference type="GO" id="GO:0005524">
    <property type="term" value="F:ATP binding"/>
    <property type="evidence" value="ECO:0007669"/>
    <property type="project" value="UniProtKB-KW"/>
</dbReference>
<comment type="cofactor">
    <cofactor evidence="17">
        <name>a monovalent cation</name>
        <dbReference type="ChEBI" id="CHEBI:60242"/>
    </cofactor>
    <text evidence="17">A monovalent cation.</text>
</comment>
<feature type="binding site" evidence="18">
    <location>
        <position position="365"/>
    </location>
    <ligand>
        <name>ATP</name>
        <dbReference type="ChEBI" id="CHEBI:30616"/>
    </ligand>
</feature>
<evidence type="ECO:0000256" key="11">
    <source>
        <dbReference type="ARBA" id="ARBA00022792"/>
    </source>
</evidence>
<evidence type="ECO:0000256" key="13">
    <source>
        <dbReference type="ARBA" id="ARBA00022842"/>
    </source>
</evidence>
<dbReference type="STRING" id="41875.K8EJE9"/>
<evidence type="ECO:0000256" key="17">
    <source>
        <dbReference type="PIRNR" id="PIRNR038895"/>
    </source>
</evidence>
<dbReference type="GO" id="GO:0006730">
    <property type="term" value="P:one-carbon metabolic process"/>
    <property type="evidence" value="ECO:0007669"/>
    <property type="project" value="UniProtKB-KW"/>
</dbReference>
<dbReference type="AlphaFoldDB" id="K8EJE9"/>
<feature type="binding site" evidence="19">
    <location>
        <position position="181"/>
    </location>
    <ligand>
        <name>Mg(2+)</name>
        <dbReference type="ChEBI" id="CHEBI:18420"/>
        <label>1</label>
    </ligand>
</feature>
<accession>K8EJE9</accession>
<dbReference type="GO" id="GO:0005759">
    <property type="term" value="C:mitochondrial matrix"/>
    <property type="evidence" value="ECO:0007669"/>
    <property type="project" value="UniProtKB-SubCell"/>
</dbReference>
<feature type="binding site" evidence="18">
    <location>
        <position position="348"/>
    </location>
    <ligand>
        <name>ATP</name>
        <dbReference type="ChEBI" id="CHEBI:30616"/>
    </ligand>
</feature>
<evidence type="ECO:0000256" key="16">
    <source>
        <dbReference type="ARBA" id="ARBA00047493"/>
    </source>
</evidence>
<keyword evidence="15" id="KW-0472">Membrane</keyword>
<dbReference type="GO" id="GO:0046872">
    <property type="term" value="F:metal ion binding"/>
    <property type="evidence" value="ECO:0007669"/>
    <property type="project" value="UniProtKB-KW"/>
</dbReference>
<dbReference type="Gene3D" id="3.40.1190.10">
    <property type="entry name" value="Mur-like, catalytic domain"/>
    <property type="match status" value="1"/>
</dbReference>
<dbReference type="eggNOG" id="KOG2525">
    <property type="taxonomic scope" value="Eukaryota"/>
</dbReference>
<name>K8EJE9_9CHLO</name>
<evidence type="ECO:0000256" key="19">
    <source>
        <dbReference type="PIRSR" id="PIRSR038895-2"/>
    </source>
</evidence>
<dbReference type="GO" id="GO:0005743">
    <property type="term" value="C:mitochondrial inner membrane"/>
    <property type="evidence" value="ECO:0007669"/>
    <property type="project" value="UniProtKB-SubCell"/>
</dbReference>
<dbReference type="UniPathway" id="UPA00850"/>
<comment type="similarity">
    <text evidence="5 17">Belongs to the folylpolyglutamate synthase family.</text>
</comment>